<dbReference type="EMBL" id="JANJQO010000001">
    <property type="protein sequence ID" value="KAJ2984372.1"/>
    <property type="molecule type" value="Genomic_DNA"/>
</dbReference>
<comment type="caution">
    <text evidence="1">The sequence shown here is derived from an EMBL/GenBank/DDBJ whole genome shotgun (WGS) entry which is preliminary data.</text>
</comment>
<organism evidence="1 2">
    <name type="scientific">Zarea fungicola</name>
    <dbReference type="NCBI Taxonomy" id="93591"/>
    <lineage>
        <taxon>Eukaryota</taxon>
        <taxon>Fungi</taxon>
        <taxon>Dikarya</taxon>
        <taxon>Ascomycota</taxon>
        <taxon>Pezizomycotina</taxon>
        <taxon>Sordariomycetes</taxon>
        <taxon>Hypocreomycetidae</taxon>
        <taxon>Hypocreales</taxon>
        <taxon>Cordycipitaceae</taxon>
        <taxon>Zarea</taxon>
    </lineage>
</organism>
<dbReference type="Proteomes" id="UP001143910">
    <property type="component" value="Unassembled WGS sequence"/>
</dbReference>
<evidence type="ECO:0000313" key="1">
    <source>
        <dbReference type="EMBL" id="KAJ2984372.1"/>
    </source>
</evidence>
<evidence type="ECO:0000313" key="2">
    <source>
        <dbReference type="Proteomes" id="UP001143910"/>
    </source>
</evidence>
<protein>
    <submittedName>
        <fullName evidence="1">Uncharacterized protein</fullName>
    </submittedName>
</protein>
<proteinExistence type="predicted"/>
<keyword evidence="2" id="KW-1185">Reference proteome</keyword>
<sequence length="70" mass="7482">MVAQRNAASGKVKQVEQVQTEKSDLFNGVDWVITQPLAALAAADNSRAPLPQFPERDGGKGGNTMDQWAA</sequence>
<reference evidence="1" key="1">
    <citation type="submission" date="2022-08" db="EMBL/GenBank/DDBJ databases">
        <title>Genome Sequence of Lecanicillium fungicola.</title>
        <authorList>
            <person name="Buettner E."/>
        </authorList>
    </citation>
    <scope>NUCLEOTIDE SEQUENCE</scope>
    <source>
        <strain evidence="1">Babe33</strain>
    </source>
</reference>
<accession>A0ACC1NYG7</accession>
<name>A0ACC1NYG7_9HYPO</name>
<gene>
    <name evidence="1" type="ORF">NQ176_g40</name>
</gene>